<keyword evidence="4 11" id="KW-0540">Nuclease</keyword>
<evidence type="ECO:0000256" key="4">
    <source>
        <dbReference type="ARBA" id="ARBA00022722"/>
    </source>
</evidence>
<evidence type="ECO:0000259" key="13">
    <source>
        <dbReference type="PROSITE" id="PS50880"/>
    </source>
</evidence>
<keyword evidence="7 11" id="KW-0255">Endonuclease</keyword>
<dbReference type="SUPFAM" id="SSF110455">
    <property type="entry name" value="Toprim domain"/>
    <property type="match status" value="1"/>
</dbReference>
<organism evidence="14 15">
    <name type="scientific">Polycladomyces abyssicola</name>
    <dbReference type="NCBI Taxonomy" id="1125966"/>
    <lineage>
        <taxon>Bacteria</taxon>
        <taxon>Bacillati</taxon>
        <taxon>Bacillota</taxon>
        <taxon>Bacilli</taxon>
        <taxon>Bacillales</taxon>
        <taxon>Thermoactinomycetaceae</taxon>
        <taxon>Polycladomyces</taxon>
    </lineage>
</organism>
<dbReference type="GO" id="GO:0019843">
    <property type="term" value="F:rRNA binding"/>
    <property type="evidence" value="ECO:0007669"/>
    <property type="project" value="UniProtKB-KW"/>
</dbReference>
<keyword evidence="5" id="KW-0479">Metal-binding</keyword>
<dbReference type="AlphaFoldDB" id="A0A8D5UDD3"/>
<evidence type="ECO:0000256" key="2">
    <source>
        <dbReference type="ARBA" id="ARBA00022517"/>
    </source>
</evidence>
<reference evidence="14" key="2">
    <citation type="journal article" date="2021" name="Microbiol. Resour. Announc.">
        <title>Complete Genome Sequence of Polycladomyces abyssicola JIR-001T, Isolated from Hemipelagic Sediment in Deep Seawater.</title>
        <authorList>
            <person name="Tsubouchi T."/>
            <person name="Kaneko Y."/>
        </authorList>
    </citation>
    <scope>NUCLEOTIDE SEQUENCE</scope>
    <source>
        <strain evidence="14">JIR-001</strain>
    </source>
</reference>
<evidence type="ECO:0000256" key="5">
    <source>
        <dbReference type="ARBA" id="ARBA00022723"/>
    </source>
</evidence>
<reference evidence="14" key="1">
    <citation type="journal article" date="2013" name="Int. J. Syst. Evol. Microbiol.">
        <title>Polycladomyces abyssicola gen. nov., sp. nov., a thermophilic filamentous bacterium isolated from hemipelagic sediment.</title>
        <authorList>
            <person name="Tsubouchi T."/>
            <person name="Shimane Y."/>
            <person name="Mori K."/>
            <person name="Usui K."/>
            <person name="Hiraki T."/>
            <person name="Tame A."/>
            <person name="Uematsu K."/>
            <person name="Maruyama T."/>
            <person name="Hatada Y."/>
        </authorList>
    </citation>
    <scope>NUCLEOTIDE SEQUENCE</scope>
    <source>
        <strain evidence="14">JIR-001</strain>
    </source>
</reference>
<protein>
    <recommendedName>
        <fullName evidence="11 12">Ribonuclease M5</fullName>
        <ecNumber evidence="11 12">3.1.26.8</ecNumber>
    </recommendedName>
    <alternativeName>
        <fullName evidence="11">RNase M5</fullName>
    </alternativeName>
    <alternativeName>
        <fullName evidence="11">Ribosomal RNA terminal maturase M5</fullName>
    </alternativeName>
</protein>
<evidence type="ECO:0000256" key="7">
    <source>
        <dbReference type="ARBA" id="ARBA00022759"/>
    </source>
</evidence>
<dbReference type="KEGG" id="pabs:JIR001_00570"/>
<keyword evidence="1 11" id="KW-0963">Cytoplasm</keyword>
<evidence type="ECO:0000256" key="3">
    <source>
        <dbReference type="ARBA" id="ARBA00022552"/>
    </source>
</evidence>
<dbReference type="GO" id="GO:0046872">
    <property type="term" value="F:metal ion binding"/>
    <property type="evidence" value="ECO:0007669"/>
    <property type="project" value="UniProtKB-KW"/>
</dbReference>
<proteinExistence type="inferred from homology"/>
<keyword evidence="2 11" id="KW-0690">Ribosome biogenesis</keyword>
<dbReference type="PANTHER" id="PTHR39156:SF1">
    <property type="entry name" value="RIBONUCLEASE M5"/>
    <property type="match status" value="1"/>
</dbReference>
<comment type="catalytic activity">
    <reaction evidence="11">
        <text>Endonucleolytic cleavage of RNA, removing 21 and 42 nucleotides, respectively, from the 5'- and 3'-termini of a 5S-rRNA precursor.</text>
        <dbReference type="EC" id="3.1.26.8"/>
    </reaction>
</comment>
<comment type="similarity">
    <text evidence="11">Belongs to the ribonuclease M5 family.</text>
</comment>
<keyword evidence="15" id="KW-1185">Reference proteome</keyword>
<dbReference type="EMBL" id="AP024601">
    <property type="protein sequence ID" value="BCU80274.1"/>
    <property type="molecule type" value="Genomic_DNA"/>
</dbReference>
<evidence type="ECO:0000256" key="12">
    <source>
        <dbReference type="NCBIfam" id="TIGR00334"/>
    </source>
</evidence>
<evidence type="ECO:0000256" key="11">
    <source>
        <dbReference type="HAMAP-Rule" id="MF_01469"/>
    </source>
</evidence>
<keyword evidence="6 11" id="KW-0699">rRNA-binding</keyword>
<evidence type="ECO:0000256" key="9">
    <source>
        <dbReference type="ARBA" id="ARBA00022842"/>
    </source>
</evidence>
<evidence type="ECO:0000256" key="6">
    <source>
        <dbReference type="ARBA" id="ARBA00022730"/>
    </source>
</evidence>
<dbReference type="CDD" id="cd01027">
    <property type="entry name" value="TOPRIM_RNase_M5_like"/>
    <property type="match status" value="1"/>
</dbReference>
<dbReference type="InterPro" id="IPR025156">
    <property type="entry name" value="RNase_M5_C"/>
</dbReference>
<comment type="subcellular location">
    <subcellularLocation>
        <location evidence="11">Cytoplasm</location>
    </subcellularLocation>
</comment>
<dbReference type="PROSITE" id="PS50880">
    <property type="entry name" value="TOPRIM"/>
    <property type="match status" value="1"/>
</dbReference>
<dbReference type="NCBIfam" id="TIGR00334">
    <property type="entry name" value="5S_RNA_mat_M5"/>
    <property type="match status" value="1"/>
</dbReference>
<evidence type="ECO:0000313" key="14">
    <source>
        <dbReference type="EMBL" id="BCU80274.1"/>
    </source>
</evidence>
<keyword evidence="9" id="KW-0460">Magnesium</keyword>
<sequence length="197" mass="21679">MFTGKLKEIIVVEGKNDTAAVRRAVSADTLETGGDAVDETVLAAIKQAQARRGVIIMTDPDGAGERIRRIISQRVEGCKHAFLTREEATGKDGIGVEHASPEAIRRALSEVRSGTESEGNDEVTWGEYLDAGLAGGVRARRLRESMGRHLGIGYANARQFFRRIQMFRITRSEFREALIQAEKEEQGGTTTHHHPNP</sequence>
<dbReference type="InterPro" id="IPR006171">
    <property type="entry name" value="TOPRIM_dom"/>
</dbReference>
<dbReference type="FunFam" id="3.40.1360.10:FF:000006">
    <property type="entry name" value="Ribonuclease M5"/>
    <property type="match status" value="1"/>
</dbReference>
<name>A0A8D5UDD3_9BACL</name>
<dbReference type="GO" id="GO:0005737">
    <property type="term" value="C:cytoplasm"/>
    <property type="evidence" value="ECO:0007669"/>
    <property type="project" value="UniProtKB-SubCell"/>
</dbReference>
<keyword evidence="3 11" id="KW-0698">rRNA processing</keyword>
<accession>A0A8D5UDD3</accession>
<evidence type="ECO:0000256" key="1">
    <source>
        <dbReference type="ARBA" id="ARBA00022490"/>
    </source>
</evidence>
<dbReference type="PANTHER" id="PTHR39156">
    <property type="entry name" value="RIBONUCLEASE M5"/>
    <property type="match status" value="1"/>
</dbReference>
<dbReference type="RefSeq" id="WP_212773681.1">
    <property type="nucleotide sequence ID" value="NZ_AP024601.1"/>
</dbReference>
<dbReference type="Pfam" id="PF13331">
    <property type="entry name" value="DUF4093"/>
    <property type="match status" value="1"/>
</dbReference>
<gene>
    <name evidence="11 14" type="primary">rnmV</name>
    <name evidence="14" type="ORF">JIR001_00570</name>
</gene>
<keyword evidence="8 11" id="KW-0378">Hydrolase</keyword>
<dbReference type="GO" id="GO:0006364">
    <property type="term" value="P:rRNA processing"/>
    <property type="evidence" value="ECO:0007669"/>
    <property type="project" value="UniProtKB-UniRule"/>
</dbReference>
<evidence type="ECO:0000313" key="15">
    <source>
        <dbReference type="Proteomes" id="UP000677436"/>
    </source>
</evidence>
<evidence type="ECO:0000256" key="10">
    <source>
        <dbReference type="ARBA" id="ARBA00022884"/>
    </source>
</evidence>
<comment type="function">
    <text evidence="11">Required for correct processing of both the 5' and 3' ends of 5S rRNA precursor. Cleaves both sides of a double-stranded region yielding mature 5S rRNA in one step.</text>
</comment>
<keyword evidence="10 11" id="KW-0694">RNA-binding</keyword>
<dbReference type="EC" id="3.1.26.8" evidence="11 12"/>
<dbReference type="Pfam" id="PF01751">
    <property type="entry name" value="Toprim"/>
    <property type="match status" value="1"/>
</dbReference>
<feature type="domain" description="Toprim" evidence="13">
    <location>
        <begin position="7"/>
        <end position="90"/>
    </location>
</feature>
<dbReference type="SMART" id="SM00493">
    <property type="entry name" value="TOPRIM"/>
    <property type="match status" value="1"/>
</dbReference>
<dbReference type="InterPro" id="IPR034141">
    <property type="entry name" value="TOPRIM_RNase_M5-like"/>
</dbReference>
<dbReference type="Proteomes" id="UP000677436">
    <property type="component" value="Chromosome"/>
</dbReference>
<dbReference type="InterPro" id="IPR004466">
    <property type="entry name" value="RNase_M5"/>
</dbReference>
<dbReference type="Gene3D" id="3.40.1360.10">
    <property type="match status" value="1"/>
</dbReference>
<dbReference type="HAMAP" id="MF_01469">
    <property type="entry name" value="RNase_M5"/>
    <property type="match status" value="1"/>
</dbReference>
<evidence type="ECO:0000256" key="8">
    <source>
        <dbReference type="ARBA" id="ARBA00022801"/>
    </source>
</evidence>
<dbReference type="GO" id="GO:0043822">
    <property type="term" value="F:ribonuclease M5 activity"/>
    <property type="evidence" value="ECO:0007669"/>
    <property type="project" value="UniProtKB-UniRule"/>
</dbReference>